<evidence type="ECO:0000313" key="2">
    <source>
        <dbReference type="EMBL" id="TFK98962.1"/>
    </source>
</evidence>
<protein>
    <submittedName>
        <fullName evidence="2">NAD(P)-binding protein</fullName>
    </submittedName>
</protein>
<dbReference type="SUPFAM" id="SSF51735">
    <property type="entry name" value="NAD(P)-binding Rossmann-fold domains"/>
    <property type="match status" value="1"/>
</dbReference>
<keyword evidence="1" id="KW-0560">Oxidoreductase</keyword>
<dbReference type="InterPro" id="IPR036291">
    <property type="entry name" value="NAD(P)-bd_dom_sf"/>
</dbReference>
<dbReference type="OrthoDB" id="191139at2759"/>
<dbReference type="InterPro" id="IPR002347">
    <property type="entry name" value="SDR_fam"/>
</dbReference>
<dbReference type="PANTHER" id="PTHR43157:SF31">
    <property type="entry name" value="PHOSPHATIDYLINOSITOL-GLYCAN BIOSYNTHESIS CLASS F PROTEIN"/>
    <property type="match status" value="1"/>
</dbReference>
<dbReference type="Proteomes" id="UP000305067">
    <property type="component" value="Unassembled WGS sequence"/>
</dbReference>
<dbReference type="GO" id="GO:0016491">
    <property type="term" value="F:oxidoreductase activity"/>
    <property type="evidence" value="ECO:0007669"/>
    <property type="project" value="UniProtKB-KW"/>
</dbReference>
<sequence>MGIFASKFDPETDLLDLKGKVAVVTGGNAGIGYWTVLGLRRRGAKVYLGARSEEKARAAVVQMDVEEGLGEVVIFSIDLEHPSSAKAAALWIMEREARLDVLVNNAGRIPSPPYVLTKEGMSITMVTNFLSPFLFTCTISPLLEAAAKEPGSDVRVITVSSEMHTLVSNPKYDSIEAFNQTLGSETSYYGAVKRYGLSKLAGVLHSQEMQRRYNAENIPITCISLHPGRVRTDTAISDVAKLPIAMIGQIFMRWTFYTPEQGSYTTLFAAASKTVGEDREKYKAAWLEPYDKIGRPGPLAKDEVLANTLWKTSVDILQDVYKIEV</sequence>
<dbReference type="STRING" id="1884261.A0A5C3QAC2"/>
<reference evidence="2 3" key="1">
    <citation type="journal article" date="2019" name="Nat. Ecol. Evol.">
        <title>Megaphylogeny resolves global patterns of mushroom evolution.</title>
        <authorList>
            <person name="Varga T."/>
            <person name="Krizsan K."/>
            <person name="Foldi C."/>
            <person name="Dima B."/>
            <person name="Sanchez-Garcia M."/>
            <person name="Sanchez-Ramirez S."/>
            <person name="Szollosi G.J."/>
            <person name="Szarkandi J.G."/>
            <person name="Papp V."/>
            <person name="Albert L."/>
            <person name="Andreopoulos W."/>
            <person name="Angelini C."/>
            <person name="Antonin V."/>
            <person name="Barry K.W."/>
            <person name="Bougher N.L."/>
            <person name="Buchanan P."/>
            <person name="Buyck B."/>
            <person name="Bense V."/>
            <person name="Catcheside P."/>
            <person name="Chovatia M."/>
            <person name="Cooper J."/>
            <person name="Damon W."/>
            <person name="Desjardin D."/>
            <person name="Finy P."/>
            <person name="Geml J."/>
            <person name="Haridas S."/>
            <person name="Hughes K."/>
            <person name="Justo A."/>
            <person name="Karasinski D."/>
            <person name="Kautmanova I."/>
            <person name="Kiss B."/>
            <person name="Kocsube S."/>
            <person name="Kotiranta H."/>
            <person name="LaButti K.M."/>
            <person name="Lechner B.E."/>
            <person name="Liimatainen K."/>
            <person name="Lipzen A."/>
            <person name="Lukacs Z."/>
            <person name="Mihaltcheva S."/>
            <person name="Morgado L.N."/>
            <person name="Niskanen T."/>
            <person name="Noordeloos M.E."/>
            <person name="Ohm R.A."/>
            <person name="Ortiz-Santana B."/>
            <person name="Ovrebo C."/>
            <person name="Racz N."/>
            <person name="Riley R."/>
            <person name="Savchenko A."/>
            <person name="Shiryaev A."/>
            <person name="Soop K."/>
            <person name="Spirin V."/>
            <person name="Szebenyi C."/>
            <person name="Tomsovsky M."/>
            <person name="Tulloss R.E."/>
            <person name="Uehling J."/>
            <person name="Grigoriev I.V."/>
            <person name="Vagvolgyi C."/>
            <person name="Papp T."/>
            <person name="Martin F.M."/>
            <person name="Miettinen O."/>
            <person name="Hibbett D.S."/>
            <person name="Nagy L.G."/>
        </authorList>
    </citation>
    <scope>NUCLEOTIDE SEQUENCE [LARGE SCALE GENOMIC DNA]</scope>
    <source>
        <strain evidence="2 3">CBS 309.79</strain>
    </source>
</reference>
<dbReference type="PANTHER" id="PTHR43157">
    <property type="entry name" value="PHOSPHATIDYLINOSITOL-GLYCAN BIOSYNTHESIS CLASS F PROTEIN-RELATED"/>
    <property type="match status" value="1"/>
</dbReference>
<dbReference type="AlphaFoldDB" id="A0A5C3QAC2"/>
<keyword evidence="3" id="KW-1185">Reference proteome</keyword>
<evidence type="ECO:0000256" key="1">
    <source>
        <dbReference type="ARBA" id="ARBA00023002"/>
    </source>
</evidence>
<gene>
    <name evidence="2" type="ORF">BDV98DRAFT_595308</name>
</gene>
<dbReference type="PRINTS" id="PR00081">
    <property type="entry name" value="GDHRDH"/>
</dbReference>
<name>A0A5C3QAC2_9AGAR</name>
<dbReference type="EMBL" id="ML178836">
    <property type="protein sequence ID" value="TFK98962.1"/>
    <property type="molecule type" value="Genomic_DNA"/>
</dbReference>
<accession>A0A5C3QAC2</accession>
<evidence type="ECO:0000313" key="3">
    <source>
        <dbReference type="Proteomes" id="UP000305067"/>
    </source>
</evidence>
<dbReference type="Pfam" id="PF00106">
    <property type="entry name" value="adh_short"/>
    <property type="match status" value="1"/>
</dbReference>
<dbReference type="Gene3D" id="3.40.50.720">
    <property type="entry name" value="NAD(P)-binding Rossmann-like Domain"/>
    <property type="match status" value="1"/>
</dbReference>
<organism evidence="2 3">
    <name type="scientific">Pterulicium gracile</name>
    <dbReference type="NCBI Taxonomy" id="1884261"/>
    <lineage>
        <taxon>Eukaryota</taxon>
        <taxon>Fungi</taxon>
        <taxon>Dikarya</taxon>
        <taxon>Basidiomycota</taxon>
        <taxon>Agaricomycotina</taxon>
        <taxon>Agaricomycetes</taxon>
        <taxon>Agaricomycetidae</taxon>
        <taxon>Agaricales</taxon>
        <taxon>Pleurotineae</taxon>
        <taxon>Pterulaceae</taxon>
        <taxon>Pterulicium</taxon>
    </lineage>
</organism>
<proteinExistence type="predicted"/>